<proteinExistence type="predicted"/>
<sequence length="143" mass="16081">MEKTNEILKERFEILKTTELLNDDKVKKRKWETKFYDCDAGNNDVKIYISVVSPNLMISNAAFFNNDKGQEIDVSSNPINIGKCNALKGQRLVVYSVASSNSDNVKYTLNVDLKCNGKKKSFSTSLSLKNGETGEIIQDINFS</sequence>
<reference evidence="2" key="1">
    <citation type="submission" date="2016-12" db="EMBL/GenBank/DDBJ databases">
        <authorList>
            <person name="Varghese N."/>
            <person name="Submissions S."/>
        </authorList>
    </citation>
    <scope>NUCLEOTIDE SEQUENCE [LARGE SCALE GENOMIC DNA]</scope>
    <source>
        <strain evidence="2">DSM 16779</strain>
    </source>
</reference>
<organism evidence="1 2">
    <name type="scientific">Chryseobacterium scophthalmum</name>
    <dbReference type="NCBI Taxonomy" id="59733"/>
    <lineage>
        <taxon>Bacteria</taxon>
        <taxon>Pseudomonadati</taxon>
        <taxon>Bacteroidota</taxon>
        <taxon>Flavobacteriia</taxon>
        <taxon>Flavobacteriales</taxon>
        <taxon>Weeksellaceae</taxon>
        <taxon>Chryseobacterium group</taxon>
        <taxon>Chryseobacterium</taxon>
    </lineage>
</organism>
<evidence type="ECO:0000313" key="2">
    <source>
        <dbReference type="Proteomes" id="UP000184782"/>
    </source>
</evidence>
<protein>
    <submittedName>
        <fullName evidence="1">Uncharacterized protein</fullName>
    </submittedName>
</protein>
<dbReference type="RefSeq" id="WP_074230980.1">
    <property type="nucleotide sequence ID" value="NZ_FSRQ01000002.1"/>
</dbReference>
<accession>A0A1N6HVG7</accession>
<dbReference type="Proteomes" id="UP000184782">
    <property type="component" value="Unassembled WGS sequence"/>
</dbReference>
<keyword evidence="2" id="KW-1185">Reference proteome</keyword>
<evidence type="ECO:0000313" key="1">
    <source>
        <dbReference type="EMBL" id="SIO23812.1"/>
    </source>
</evidence>
<name>A0A1N6HVG7_9FLAO</name>
<dbReference type="OrthoDB" id="1264242at2"/>
<dbReference type="AlphaFoldDB" id="A0A1N6HVG7"/>
<dbReference type="EMBL" id="FSRQ01000002">
    <property type="protein sequence ID" value="SIO23812.1"/>
    <property type="molecule type" value="Genomic_DNA"/>
</dbReference>
<gene>
    <name evidence="1" type="ORF">SAMN05421769_2906</name>
</gene>
<dbReference type="STRING" id="59733.SAMN05421769_2906"/>